<evidence type="ECO:0000256" key="3">
    <source>
        <dbReference type="ARBA" id="ARBA00022692"/>
    </source>
</evidence>
<reference evidence="7 8" key="1">
    <citation type="submission" date="2018-03" db="EMBL/GenBank/DDBJ databases">
        <title>Genomic Encyclopedia of Archaeal and Bacterial Type Strains, Phase II (KMG-II): from individual species to whole genera.</title>
        <authorList>
            <person name="Goeker M."/>
        </authorList>
    </citation>
    <scope>NUCLEOTIDE SEQUENCE [LARGE SCALE GENOMIC DNA]</scope>
    <source>
        <strain evidence="7 8">DSM 45211</strain>
    </source>
</reference>
<evidence type="ECO:0000313" key="8">
    <source>
        <dbReference type="Proteomes" id="UP000243528"/>
    </source>
</evidence>
<keyword evidence="3 6" id="KW-0812">Transmembrane</keyword>
<dbReference type="EMBL" id="PYGE01000024">
    <property type="protein sequence ID" value="PSK96941.1"/>
    <property type="molecule type" value="Genomic_DNA"/>
</dbReference>
<dbReference type="GO" id="GO:0005886">
    <property type="term" value="C:plasma membrane"/>
    <property type="evidence" value="ECO:0007669"/>
    <property type="project" value="UniProtKB-SubCell"/>
</dbReference>
<protein>
    <recommendedName>
        <fullName evidence="6">Probable membrane transporter protein</fullName>
    </recommendedName>
</protein>
<evidence type="ECO:0000313" key="7">
    <source>
        <dbReference type="EMBL" id="PSK96941.1"/>
    </source>
</evidence>
<feature type="transmembrane region" description="Helical" evidence="6">
    <location>
        <begin position="150"/>
        <end position="178"/>
    </location>
</feature>
<gene>
    <name evidence="7" type="ORF">CLV30_12425</name>
</gene>
<dbReference type="RefSeq" id="WP_106539511.1">
    <property type="nucleotide sequence ID" value="NZ_PYGE01000024.1"/>
</dbReference>
<proteinExistence type="inferred from homology"/>
<feature type="transmembrane region" description="Helical" evidence="6">
    <location>
        <begin position="106"/>
        <end position="124"/>
    </location>
</feature>
<dbReference type="InterPro" id="IPR051598">
    <property type="entry name" value="TSUP/Inactive_protease-like"/>
</dbReference>
<feature type="transmembrane region" description="Helical" evidence="6">
    <location>
        <begin position="80"/>
        <end position="100"/>
    </location>
</feature>
<dbReference type="OrthoDB" id="1523449at2"/>
<keyword evidence="5 6" id="KW-0472">Membrane</keyword>
<feature type="transmembrane region" description="Helical" evidence="6">
    <location>
        <begin position="242"/>
        <end position="260"/>
    </location>
</feature>
<dbReference type="InterPro" id="IPR002781">
    <property type="entry name" value="TM_pro_TauE-like"/>
</dbReference>
<evidence type="ECO:0000256" key="1">
    <source>
        <dbReference type="ARBA" id="ARBA00004141"/>
    </source>
</evidence>
<sequence length="262" mass="26235">MIESTTTVTVLLALFGLVGGVGITAVGPGGVLPTIGLFALTDAAPAEVAGTAIVTHVATGVVGTVAYTRSGQLREHRTRRTALVLAGAAVVGTPTGVLVNGMVSESAFGVVLAGFMVWVAVLVWHRERRASAATDPPAGSRVHRARSTPVLAGVGFVVAAASGVVGVGGPMLAVPLLVALGFPVLTSLAAAQVQSVVVAGTGTVGYVLDGSVDWSLATVIGLPELVGVLVGWRVARALPARRLKLALVVVLLALAPYLALHG</sequence>
<keyword evidence="6" id="KW-1003">Cell membrane</keyword>
<evidence type="ECO:0000256" key="6">
    <source>
        <dbReference type="RuleBase" id="RU363041"/>
    </source>
</evidence>
<keyword evidence="4 6" id="KW-1133">Transmembrane helix</keyword>
<dbReference type="Proteomes" id="UP000243528">
    <property type="component" value="Unassembled WGS sequence"/>
</dbReference>
<comment type="similarity">
    <text evidence="2 6">Belongs to the 4-toluene sulfonate uptake permease (TSUP) (TC 2.A.102) family.</text>
</comment>
<name>A0A2P8DIC8_9ACTN</name>
<keyword evidence="8" id="KW-1185">Reference proteome</keyword>
<feature type="transmembrane region" description="Helical" evidence="6">
    <location>
        <begin position="214"/>
        <end position="235"/>
    </location>
</feature>
<dbReference type="PANTHER" id="PTHR43701:SF2">
    <property type="entry name" value="MEMBRANE TRANSPORTER PROTEIN YJNA-RELATED"/>
    <property type="match status" value="1"/>
</dbReference>
<evidence type="ECO:0000256" key="5">
    <source>
        <dbReference type="ARBA" id="ARBA00023136"/>
    </source>
</evidence>
<dbReference type="PANTHER" id="PTHR43701">
    <property type="entry name" value="MEMBRANE TRANSPORTER PROTEIN MJ0441-RELATED"/>
    <property type="match status" value="1"/>
</dbReference>
<comment type="caution">
    <text evidence="7">The sequence shown here is derived from an EMBL/GenBank/DDBJ whole genome shotgun (WGS) entry which is preliminary data.</text>
</comment>
<organism evidence="7 8">
    <name type="scientific">Haloactinopolyspora alba</name>
    <dbReference type="NCBI Taxonomy" id="648780"/>
    <lineage>
        <taxon>Bacteria</taxon>
        <taxon>Bacillati</taxon>
        <taxon>Actinomycetota</taxon>
        <taxon>Actinomycetes</taxon>
        <taxon>Jiangellales</taxon>
        <taxon>Jiangellaceae</taxon>
        <taxon>Haloactinopolyspora</taxon>
    </lineage>
</organism>
<evidence type="ECO:0000256" key="2">
    <source>
        <dbReference type="ARBA" id="ARBA00009142"/>
    </source>
</evidence>
<dbReference type="Pfam" id="PF01925">
    <property type="entry name" value="TauE"/>
    <property type="match status" value="1"/>
</dbReference>
<dbReference type="AlphaFoldDB" id="A0A2P8DIC8"/>
<evidence type="ECO:0000256" key="4">
    <source>
        <dbReference type="ARBA" id="ARBA00022989"/>
    </source>
</evidence>
<feature type="transmembrane region" description="Helical" evidence="6">
    <location>
        <begin position="48"/>
        <end position="68"/>
    </location>
</feature>
<comment type="subcellular location">
    <subcellularLocation>
        <location evidence="6">Cell membrane</location>
        <topology evidence="6">Multi-pass membrane protein</topology>
    </subcellularLocation>
    <subcellularLocation>
        <location evidence="1">Membrane</location>
        <topology evidence="1">Multi-pass membrane protein</topology>
    </subcellularLocation>
</comment>
<accession>A0A2P8DIC8</accession>